<feature type="transmembrane region" description="Helical" evidence="1">
    <location>
        <begin position="101"/>
        <end position="122"/>
    </location>
</feature>
<gene>
    <name evidence="2" type="ORF">HAPAU_00560</name>
</gene>
<proteinExistence type="predicted"/>
<reference evidence="2 3" key="1">
    <citation type="submission" date="2016-02" db="EMBL/GenBank/DDBJ databases">
        <title>Genome sequence of Halalkalicoccus paucihalophilus DSM 24557.</title>
        <authorList>
            <person name="Poehlein A."/>
            <person name="Daniel R."/>
        </authorList>
    </citation>
    <scope>NUCLEOTIDE SEQUENCE [LARGE SCALE GENOMIC DNA]</scope>
    <source>
        <strain evidence="2 3">DSM 24557</strain>
    </source>
</reference>
<keyword evidence="1" id="KW-0812">Transmembrane</keyword>
<keyword evidence="1" id="KW-1133">Transmembrane helix</keyword>
<name>A0A151AIQ5_9EURY</name>
<dbReference type="AlphaFoldDB" id="A0A151AIQ5"/>
<comment type="caution">
    <text evidence="2">The sequence shown here is derived from an EMBL/GenBank/DDBJ whole genome shotgun (WGS) entry which is preliminary data.</text>
</comment>
<evidence type="ECO:0000313" key="3">
    <source>
        <dbReference type="Proteomes" id="UP000075321"/>
    </source>
</evidence>
<feature type="transmembrane region" description="Helical" evidence="1">
    <location>
        <begin position="61"/>
        <end position="81"/>
    </location>
</feature>
<organism evidence="2 3">
    <name type="scientific">Halalkalicoccus paucihalophilus</name>
    <dbReference type="NCBI Taxonomy" id="1008153"/>
    <lineage>
        <taxon>Archaea</taxon>
        <taxon>Methanobacteriati</taxon>
        <taxon>Methanobacteriota</taxon>
        <taxon>Stenosarchaea group</taxon>
        <taxon>Halobacteria</taxon>
        <taxon>Halobacteriales</taxon>
        <taxon>Halococcaceae</taxon>
        <taxon>Halalkalicoccus</taxon>
    </lineage>
</organism>
<evidence type="ECO:0000313" key="2">
    <source>
        <dbReference type="EMBL" id="KYH27390.1"/>
    </source>
</evidence>
<sequence>MMLIGRNVGVGALVGSAVGTAAAMAVGPSGWVLGGGAAGIVVGATSPDLAAALFHGAGSGGVAGFVFATVFGLGIGVRLALAAGEPALLAWGINPFLSVVIVYGVGCAVIASMTGGVAYWLLRTVRTRFVG</sequence>
<keyword evidence="1" id="KW-0472">Membrane</keyword>
<protein>
    <submittedName>
        <fullName evidence="2">Uncharacterized protein</fullName>
    </submittedName>
</protein>
<dbReference type="EMBL" id="LTAZ01000001">
    <property type="protein sequence ID" value="KYH27390.1"/>
    <property type="molecule type" value="Genomic_DNA"/>
</dbReference>
<feature type="transmembrane region" description="Helical" evidence="1">
    <location>
        <begin position="33"/>
        <end position="54"/>
    </location>
</feature>
<keyword evidence="3" id="KW-1185">Reference proteome</keyword>
<dbReference type="PATRIC" id="fig|1008153.3.peg.60"/>
<accession>A0A151AIQ5</accession>
<dbReference type="Proteomes" id="UP000075321">
    <property type="component" value="Unassembled WGS sequence"/>
</dbReference>
<evidence type="ECO:0000256" key="1">
    <source>
        <dbReference type="SAM" id="Phobius"/>
    </source>
</evidence>